<protein>
    <submittedName>
        <fullName evidence="1">Uncharacterized protein</fullName>
    </submittedName>
</protein>
<evidence type="ECO:0000313" key="1">
    <source>
        <dbReference type="EMBL" id="PKY06408.1"/>
    </source>
</evidence>
<dbReference type="OrthoDB" id="4467841at2759"/>
<keyword evidence="2" id="KW-1185">Reference proteome</keyword>
<proteinExistence type="predicted"/>
<sequence length="245" mass="28530">MTQNVLFKREGTFDENARKVKKQWESYEASPEVEANDRKNWAVPYLLLRERGFAYLQRRRRLIEERDALYSTAKLSTRQRPFSVIGIVRSALQRHPTKRVGADDMKLPSYETACKDTAARMDQKIQQLLESYWETRQILWDMDSEIVRSQIMAKVKTVWNWYDPGGRLYAWVLDCLECASTGGCCGRDCGCCEKPLITYREPMKQLDAESRKIVGVYGHCTAECPCCIRVRGRYHPHPRLPPLDV</sequence>
<dbReference type="Proteomes" id="UP000234254">
    <property type="component" value="Unassembled WGS sequence"/>
</dbReference>
<evidence type="ECO:0000313" key="2">
    <source>
        <dbReference type="Proteomes" id="UP000234254"/>
    </source>
</evidence>
<comment type="caution">
    <text evidence="1">The sequence shown here is derived from an EMBL/GenBank/DDBJ whole genome shotgun (WGS) entry which is preliminary data.</text>
</comment>
<gene>
    <name evidence="1" type="ORF">P168DRAFT_111269</name>
</gene>
<dbReference type="VEuPathDB" id="FungiDB:P168DRAFT_111269"/>
<reference evidence="1" key="1">
    <citation type="submission" date="2016-12" db="EMBL/GenBank/DDBJ databases">
        <title>The genomes of Aspergillus section Nigri reveals drivers in fungal speciation.</title>
        <authorList>
            <consortium name="DOE Joint Genome Institute"/>
            <person name="Vesth T.C."/>
            <person name="Nybo J."/>
            <person name="Theobald S."/>
            <person name="Brandl J."/>
            <person name="Frisvad J.C."/>
            <person name="Nielsen K.F."/>
            <person name="Lyhne E.K."/>
            <person name="Kogle M.E."/>
            <person name="Kuo A."/>
            <person name="Riley R."/>
            <person name="Clum A."/>
            <person name="Nolan M."/>
            <person name="Lipzen A."/>
            <person name="Salamov A."/>
            <person name="Henrissat B."/>
            <person name="Wiebenga A."/>
            <person name="De vries R.P."/>
            <person name="Grigoriev I.V."/>
            <person name="Mortensen U.H."/>
            <person name="Andersen M.R."/>
            <person name="Baker S.E."/>
        </authorList>
    </citation>
    <scope>NUCLEOTIDE SEQUENCE</scope>
    <source>
        <strain evidence="1">IBT 28561</strain>
    </source>
</reference>
<dbReference type="EMBL" id="MSFM01000003">
    <property type="protein sequence ID" value="PKY06408.1"/>
    <property type="molecule type" value="Genomic_DNA"/>
</dbReference>
<dbReference type="AlphaFoldDB" id="A0A2I1D977"/>
<name>A0A2I1D977_ASPC2</name>
<organism evidence="1 2">
    <name type="scientific">Aspergillus campestris (strain IBT 28561)</name>
    <dbReference type="NCBI Taxonomy" id="1392248"/>
    <lineage>
        <taxon>Eukaryota</taxon>
        <taxon>Fungi</taxon>
        <taxon>Dikarya</taxon>
        <taxon>Ascomycota</taxon>
        <taxon>Pezizomycotina</taxon>
        <taxon>Eurotiomycetes</taxon>
        <taxon>Eurotiomycetidae</taxon>
        <taxon>Eurotiales</taxon>
        <taxon>Aspergillaceae</taxon>
        <taxon>Aspergillus</taxon>
        <taxon>Aspergillus subgen. Circumdati</taxon>
    </lineage>
</organism>
<dbReference type="GeneID" id="36540078"/>
<dbReference type="RefSeq" id="XP_024695002.1">
    <property type="nucleotide sequence ID" value="XM_024832557.1"/>
</dbReference>
<accession>A0A2I1D977</accession>